<dbReference type="InterPro" id="IPR001387">
    <property type="entry name" value="Cro/C1-type_HTH"/>
</dbReference>
<dbReference type="GO" id="GO:0003700">
    <property type="term" value="F:DNA-binding transcription factor activity"/>
    <property type="evidence" value="ECO:0007669"/>
    <property type="project" value="TreeGrafter"/>
</dbReference>
<dbReference type="Gene3D" id="1.10.260.40">
    <property type="entry name" value="lambda repressor-like DNA-binding domains"/>
    <property type="match status" value="1"/>
</dbReference>
<dbReference type="SMART" id="SM00530">
    <property type="entry name" value="HTH_XRE"/>
    <property type="match status" value="1"/>
</dbReference>
<evidence type="ECO:0000256" key="1">
    <source>
        <dbReference type="ARBA" id="ARBA00023125"/>
    </source>
</evidence>
<proteinExistence type="predicted"/>
<evidence type="ECO:0000313" key="3">
    <source>
        <dbReference type="EMBL" id="QHT60640.1"/>
    </source>
</evidence>
<dbReference type="GO" id="GO:0003677">
    <property type="term" value="F:DNA binding"/>
    <property type="evidence" value="ECO:0007669"/>
    <property type="project" value="UniProtKB-KW"/>
</dbReference>
<dbReference type="KEGG" id="plyc:GXP70_12280"/>
<dbReference type="EMBL" id="CP048209">
    <property type="protein sequence ID" value="QHT60640.1"/>
    <property type="molecule type" value="Genomic_DNA"/>
</dbReference>
<dbReference type="InterPro" id="IPR010982">
    <property type="entry name" value="Lambda_DNA-bd_dom_sf"/>
</dbReference>
<accession>A0A6C0G263</accession>
<organism evidence="3 4">
    <name type="scientific">Paenibacillus lycopersici</name>
    <dbReference type="NCBI Taxonomy" id="2704462"/>
    <lineage>
        <taxon>Bacteria</taxon>
        <taxon>Bacillati</taxon>
        <taxon>Bacillota</taxon>
        <taxon>Bacilli</taxon>
        <taxon>Bacillales</taxon>
        <taxon>Paenibacillaceae</taxon>
        <taxon>Paenibacillus</taxon>
    </lineage>
</organism>
<evidence type="ECO:0000313" key="4">
    <source>
        <dbReference type="Proteomes" id="UP000476064"/>
    </source>
</evidence>
<gene>
    <name evidence="3" type="ORF">GXP70_12280</name>
</gene>
<reference evidence="3 4" key="1">
    <citation type="submission" date="2020-01" db="EMBL/GenBank/DDBJ databases">
        <title>Paenibacillus sp. nov., isolated from tomato rhizosphere.</title>
        <authorList>
            <person name="Weon H.-Y."/>
            <person name="Lee S.A."/>
        </authorList>
    </citation>
    <scope>NUCLEOTIDE SEQUENCE [LARGE SCALE GENOMIC DNA]</scope>
    <source>
        <strain evidence="3 4">12200R-189</strain>
    </source>
</reference>
<name>A0A6C0G263_9BACL</name>
<feature type="domain" description="HTH cro/C1-type" evidence="2">
    <location>
        <begin position="8"/>
        <end position="62"/>
    </location>
</feature>
<dbReference type="Proteomes" id="UP000476064">
    <property type="component" value="Chromosome"/>
</dbReference>
<evidence type="ECO:0000259" key="2">
    <source>
        <dbReference type="PROSITE" id="PS50943"/>
    </source>
</evidence>
<dbReference type="CDD" id="cd00093">
    <property type="entry name" value="HTH_XRE"/>
    <property type="match status" value="1"/>
</dbReference>
<keyword evidence="4" id="KW-1185">Reference proteome</keyword>
<keyword evidence="1" id="KW-0238">DNA-binding</keyword>
<dbReference type="AlphaFoldDB" id="A0A6C0G263"/>
<dbReference type="RefSeq" id="WP_162357021.1">
    <property type="nucleotide sequence ID" value="NZ_CP048209.1"/>
</dbReference>
<dbReference type="Pfam" id="PF01381">
    <property type="entry name" value="HTH_3"/>
    <property type="match status" value="1"/>
</dbReference>
<dbReference type="SUPFAM" id="SSF47413">
    <property type="entry name" value="lambda repressor-like DNA-binding domains"/>
    <property type="match status" value="1"/>
</dbReference>
<dbReference type="InterPro" id="IPR050807">
    <property type="entry name" value="TransReg_Diox_bact_type"/>
</dbReference>
<sequence length="76" mass="8263">MNNVGENIRIIRKTKGLSGKFVSEQVGIDPSTLSKYESNERKVKAELLPAIANALGVEVKDFFAEKVGETPTINTA</sequence>
<dbReference type="PANTHER" id="PTHR46797">
    <property type="entry name" value="HTH-TYPE TRANSCRIPTIONAL REGULATOR"/>
    <property type="match status" value="1"/>
</dbReference>
<protein>
    <submittedName>
        <fullName evidence="3">Helix-turn-helix transcriptional regulator</fullName>
    </submittedName>
</protein>
<dbReference type="GO" id="GO:0005829">
    <property type="term" value="C:cytosol"/>
    <property type="evidence" value="ECO:0007669"/>
    <property type="project" value="TreeGrafter"/>
</dbReference>
<dbReference type="PROSITE" id="PS50943">
    <property type="entry name" value="HTH_CROC1"/>
    <property type="match status" value="1"/>
</dbReference>
<dbReference type="PANTHER" id="PTHR46797:SF1">
    <property type="entry name" value="METHYLPHOSPHONATE SYNTHASE"/>
    <property type="match status" value="1"/>
</dbReference>